<evidence type="ECO:0000313" key="2">
    <source>
        <dbReference type="EMBL" id="UWM56340.1"/>
    </source>
</evidence>
<dbReference type="RefSeq" id="WP_260643454.1">
    <property type="nucleotide sequence ID" value="NZ_CP104003.1"/>
</dbReference>
<sequence>MSAATVSRGARRFLLAGLGFLVAWQATALAGAPRGVGVVLGLHGFVLHTVAGKAYSLVPSYFDRELAFPRAPAVTLPATALGVVGMASVEYARLSEPVELVATTLWALGFLGILATLGWTVRTNLTGAETGTGEHNADRRTVDRVANAFVVVALGYLLAGTYVTAAVELGLPTPVVYGPATSHLLAVGGATLLLFAVGFRLLPRFLAARPPRPLVAVVLPAAAVGPWLLATGLPAGTRLQWGAVVESVAVLGFALALAVTVRRSDKRRVGFAGFLSGVGLGAVGVGLGLAFAYVAATSGLVRAHLRVNLLGLLGLSILGATYQFYPPAVSSRRWVGDRTALVAMALVAAGLLAEVVGAATGPAVAVTAGRVATLGGVLLHAGVVVSLFAERYW</sequence>
<feature type="transmembrane region" description="Helical" evidence="1">
    <location>
        <begin position="214"/>
        <end position="233"/>
    </location>
</feature>
<gene>
    <name evidence="2" type="ORF">N0B31_08585</name>
</gene>
<protein>
    <submittedName>
        <fullName evidence="2">Uncharacterized protein</fullName>
    </submittedName>
</protein>
<feature type="transmembrane region" description="Helical" evidence="1">
    <location>
        <begin position="40"/>
        <end position="62"/>
    </location>
</feature>
<feature type="transmembrane region" description="Helical" evidence="1">
    <location>
        <begin position="239"/>
        <end position="259"/>
    </location>
</feature>
<dbReference type="Proteomes" id="UP001057580">
    <property type="component" value="Chromosome"/>
</dbReference>
<dbReference type="EMBL" id="CP104003">
    <property type="protein sequence ID" value="UWM56340.1"/>
    <property type="molecule type" value="Genomic_DNA"/>
</dbReference>
<dbReference type="KEGG" id="ssai:N0B31_08585"/>
<dbReference type="GeneID" id="74942473"/>
<feature type="transmembrane region" description="Helical" evidence="1">
    <location>
        <begin position="100"/>
        <end position="121"/>
    </location>
</feature>
<name>A0A9E7U6C6_9EURY</name>
<organism evidence="2 3">
    <name type="scientific">Salinirubellus salinus</name>
    <dbReference type="NCBI Taxonomy" id="1364945"/>
    <lineage>
        <taxon>Archaea</taxon>
        <taxon>Methanobacteriati</taxon>
        <taxon>Methanobacteriota</taxon>
        <taxon>Stenosarchaea group</taxon>
        <taxon>Halobacteria</taxon>
        <taxon>Halobacteriales</taxon>
        <taxon>Natronomonadaceae</taxon>
        <taxon>Salinirubellus</taxon>
    </lineage>
</organism>
<feature type="transmembrane region" description="Helical" evidence="1">
    <location>
        <begin position="307"/>
        <end position="328"/>
    </location>
</feature>
<feature type="transmembrane region" description="Helical" evidence="1">
    <location>
        <begin position="371"/>
        <end position="389"/>
    </location>
</feature>
<feature type="transmembrane region" description="Helical" evidence="1">
    <location>
        <begin position="183"/>
        <end position="202"/>
    </location>
</feature>
<feature type="transmembrane region" description="Helical" evidence="1">
    <location>
        <begin position="74"/>
        <end position="94"/>
    </location>
</feature>
<keyword evidence="1" id="KW-0812">Transmembrane</keyword>
<feature type="transmembrane region" description="Helical" evidence="1">
    <location>
        <begin position="271"/>
        <end position="295"/>
    </location>
</feature>
<accession>A0A9E7U6C6</accession>
<feature type="transmembrane region" description="Helical" evidence="1">
    <location>
        <begin position="142"/>
        <end position="163"/>
    </location>
</feature>
<keyword evidence="1" id="KW-1133">Transmembrane helix</keyword>
<evidence type="ECO:0000256" key="1">
    <source>
        <dbReference type="SAM" id="Phobius"/>
    </source>
</evidence>
<keyword evidence="3" id="KW-1185">Reference proteome</keyword>
<dbReference type="AlphaFoldDB" id="A0A9E7U6C6"/>
<proteinExistence type="predicted"/>
<evidence type="ECO:0000313" key="3">
    <source>
        <dbReference type="Proteomes" id="UP001057580"/>
    </source>
</evidence>
<reference evidence="2" key="1">
    <citation type="submission" date="2022-09" db="EMBL/GenBank/DDBJ databases">
        <title>Diverse halophilic archaea isolated from saline environments.</title>
        <authorList>
            <person name="Cui H.-L."/>
        </authorList>
    </citation>
    <scope>NUCLEOTIDE SEQUENCE</scope>
    <source>
        <strain evidence="2">ZS-35-S2</strain>
    </source>
</reference>
<feature type="transmembrane region" description="Helical" evidence="1">
    <location>
        <begin position="340"/>
        <end position="359"/>
    </location>
</feature>
<keyword evidence="1" id="KW-0472">Membrane</keyword>